<accession>A0A914BV51</accession>
<keyword evidence="1" id="KW-1185">Reference proteome</keyword>
<name>A0A914BV51_9BILA</name>
<dbReference type="Proteomes" id="UP000887540">
    <property type="component" value="Unplaced"/>
</dbReference>
<reference evidence="2" key="1">
    <citation type="submission" date="2022-11" db="UniProtKB">
        <authorList>
            <consortium name="WormBaseParasite"/>
        </authorList>
    </citation>
    <scope>IDENTIFICATION</scope>
</reference>
<organism evidence="1 2">
    <name type="scientific">Acrobeloides nanus</name>
    <dbReference type="NCBI Taxonomy" id="290746"/>
    <lineage>
        <taxon>Eukaryota</taxon>
        <taxon>Metazoa</taxon>
        <taxon>Ecdysozoa</taxon>
        <taxon>Nematoda</taxon>
        <taxon>Chromadorea</taxon>
        <taxon>Rhabditida</taxon>
        <taxon>Tylenchina</taxon>
        <taxon>Cephalobomorpha</taxon>
        <taxon>Cephaloboidea</taxon>
        <taxon>Cephalobidae</taxon>
        <taxon>Acrobeloides</taxon>
    </lineage>
</organism>
<dbReference type="AlphaFoldDB" id="A0A914BV51"/>
<protein>
    <submittedName>
        <fullName evidence="2">Uncharacterized protein</fullName>
    </submittedName>
</protein>
<sequence>MNSNIKDFLQLSAKRVEIHANNCYLPSHLLENINAQTLHVLAERSWAEGIEESSIEIQANPTIQEISIALYEFYTSDIPDKIYDIKKIIENIQKGYSNLTLLKIQDIYQMRFFRVLSSKDFLQFFIKLFIKKEALLSELQDLSFSIQMEQVFESRFISKYRDCIKEISSLRKDKLKDFEEVKDDPRARTGHEYLSLKKSTQFGEGKSLKVTFYVANSYDA</sequence>
<evidence type="ECO:0000313" key="1">
    <source>
        <dbReference type="Proteomes" id="UP000887540"/>
    </source>
</evidence>
<dbReference type="WBParaSite" id="ACRNAN_Path_1073.g4116.t1">
    <property type="protein sequence ID" value="ACRNAN_Path_1073.g4116.t1"/>
    <property type="gene ID" value="ACRNAN_Path_1073.g4116"/>
</dbReference>
<evidence type="ECO:0000313" key="2">
    <source>
        <dbReference type="WBParaSite" id="ACRNAN_Path_1073.g4116.t1"/>
    </source>
</evidence>
<proteinExistence type="predicted"/>